<proteinExistence type="predicted"/>
<comment type="subcellular location">
    <subcellularLocation>
        <location evidence="1">Golgi apparatus membrane</location>
        <topology evidence="1">Single-pass membrane protein</topology>
    </subcellularLocation>
</comment>
<dbReference type="EMBL" id="JABCRI010000005">
    <property type="protein sequence ID" value="KAF8406286.1"/>
    <property type="molecule type" value="Genomic_DNA"/>
</dbReference>
<dbReference type="Proteomes" id="UP000655225">
    <property type="component" value="Unassembled WGS sequence"/>
</dbReference>
<keyword evidence="4 5" id="KW-0472">Membrane</keyword>
<evidence type="ECO:0000256" key="1">
    <source>
        <dbReference type="ARBA" id="ARBA00004194"/>
    </source>
</evidence>
<comment type="caution">
    <text evidence="6">The sequence shown here is derived from an EMBL/GenBank/DDBJ whole genome shotgun (WGS) entry which is preliminary data.</text>
</comment>
<evidence type="ECO:0000256" key="5">
    <source>
        <dbReference type="SAM" id="Phobius"/>
    </source>
</evidence>
<dbReference type="InterPro" id="IPR006514">
    <property type="entry name" value="IRX15/GXM/AGM"/>
</dbReference>
<evidence type="ECO:0000256" key="3">
    <source>
        <dbReference type="ARBA" id="ARBA00022989"/>
    </source>
</evidence>
<reference evidence="6 7" key="1">
    <citation type="submission" date="2020-04" db="EMBL/GenBank/DDBJ databases">
        <title>Plant Genome Project.</title>
        <authorList>
            <person name="Zhang R.-G."/>
        </authorList>
    </citation>
    <scope>NUCLEOTIDE SEQUENCE [LARGE SCALE GENOMIC DNA]</scope>
    <source>
        <strain evidence="6">YNK0</strain>
        <tissue evidence="6">Leaf</tissue>
    </source>
</reference>
<dbReference type="PANTHER" id="PTHR31444">
    <property type="entry name" value="OS11G0490100 PROTEIN"/>
    <property type="match status" value="1"/>
</dbReference>
<dbReference type="NCBIfam" id="TIGR01627">
    <property type="entry name" value="A_thal_3515"/>
    <property type="match status" value="1"/>
</dbReference>
<evidence type="ECO:0000313" key="7">
    <source>
        <dbReference type="Proteomes" id="UP000655225"/>
    </source>
</evidence>
<gene>
    <name evidence="6" type="ORF">HHK36_008371</name>
</gene>
<dbReference type="GO" id="GO:0045492">
    <property type="term" value="P:xylan biosynthetic process"/>
    <property type="evidence" value="ECO:0007669"/>
    <property type="project" value="InterPro"/>
</dbReference>
<evidence type="ECO:0000256" key="4">
    <source>
        <dbReference type="ARBA" id="ARBA00023136"/>
    </source>
</evidence>
<dbReference type="Pfam" id="PF21729">
    <property type="entry name" value="IRX15_IRX15L_GXM"/>
    <property type="match status" value="1"/>
</dbReference>
<feature type="transmembrane region" description="Helical" evidence="5">
    <location>
        <begin position="25"/>
        <end position="43"/>
    </location>
</feature>
<dbReference type="OrthoDB" id="1896682at2759"/>
<evidence type="ECO:0008006" key="8">
    <source>
        <dbReference type="Google" id="ProtNLM"/>
    </source>
</evidence>
<dbReference type="GO" id="GO:0000139">
    <property type="term" value="C:Golgi membrane"/>
    <property type="evidence" value="ECO:0007669"/>
    <property type="project" value="UniProtKB-SubCell"/>
</dbReference>
<keyword evidence="3 5" id="KW-1133">Transmembrane helix</keyword>
<dbReference type="OMA" id="LLHPYIL"/>
<protein>
    <recommendedName>
        <fullName evidence="8">Polysaccharide biosynthesis domain-containing protein</fullName>
    </recommendedName>
</protein>
<organism evidence="6 7">
    <name type="scientific">Tetracentron sinense</name>
    <name type="common">Spur-leaf</name>
    <dbReference type="NCBI Taxonomy" id="13715"/>
    <lineage>
        <taxon>Eukaryota</taxon>
        <taxon>Viridiplantae</taxon>
        <taxon>Streptophyta</taxon>
        <taxon>Embryophyta</taxon>
        <taxon>Tracheophyta</taxon>
        <taxon>Spermatophyta</taxon>
        <taxon>Magnoliopsida</taxon>
        <taxon>Trochodendrales</taxon>
        <taxon>Trochodendraceae</taxon>
        <taxon>Tetracentron</taxon>
    </lineage>
</organism>
<evidence type="ECO:0000313" key="6">
    <source>
        <dbReference type="EMBL" id="KAF8406286.1"/>
    </source>
</evidence>
<accession>A0A834ZG91</accession>
<dbReference type="AlphaFoldDB" id="A0A834ZG91"/>
<name>A0A834ZG91_TETSI</name>
<keyword evidence="2 5" id="KW-0812">Transmembrane</keyword>
<evidence type="ECO:0000256" key="2">
    <source>
        <dbReference type="ARBA" id="ARBA00022692"/>
    </source>
</evidence>
<sequence>MKSNSNTKLIFLHPSVHKQGFSHRIWLLAFVSFFTLAFLLTLINTRESMTTTTTTTTTSSSGSLKSPLPKSVADALLHYAANSNATGRMSETELKSIANVLHRCSSPCNFLIFGLSHETLLWKALNHNGRTVFLDESEYFIAKFEEKHPDMEAYDVQYTTKVSEMEELVASARDQLRNECRPVQNLLFSDCKLGINDLPNHIYEVAWDIILVDGPRGYYPLAPGRMAAIFTAGVLARSKRGGFAKTHVFVHDFNRGVEKICSEEFLCRENLVESKDMLGHFVLERREANIFEYWYNEMKIRGFGFLIGKGEVSVAMVMVG</sequence>
<keyword evidence="7" id="KW-1185">Reference proteome</keyword>